<protein>
    <submittedName>
        <fullName evidence="1">Uncharacterized protein</fullName>
    </submittedName>
</protein>
<proteinExistence type="predicted"/>
<dbReference type="EMBL" id="CP024608">
    <property type="protein sequence ID" value="ATQ78294.1"/>
    <property type="molecule type" value="Genomic_DNA"/>
</dbReference>
<dbReference type="AlphaFoldDB" id="A0A2D2DTI8"/>
<name>A0A2D2DTI8_9BURK</name>
<evidence type="ECO:0000313" key="1">
    <source>
        <dbReference type="EMBL" id="ATQ78294.1"/>
    </source>
</evidence>
<accession>A0A2D2DTI8</accession>
<dbReference type="OrthoDB" id="9952007at2"/>
<sequence length="123" mass="13740">MRFPVVYDILLRAEVEAPNKDEAIGFIIDALTRAKSVPEGFYSAFETIRDDNLKGTKDDDSRETNGFVVFTSAQKHRLLARIANVVEAAAQGDRKPGHELIATLMNEFEYLEHTNLEGVTSIV</sequence>
<reference evidence="1" key="1">
    <citation type="submission" date="2017-10" db="EMBL/GenBank/DDBJ databases">
        <title>Massilia psychrophilum sp. nov., a novel purple-pigmented bacterium isolated from Tianshan glacier, Xinjiang Municipality, China.</title>
        <authorList>
            <person name="Wang H."/>
        </authorList>
    </citation>
    <scope>NUCLEOTIDE SEQUENCE [LARGE SCALE GENOMIC DNA]</scope>
    <source>
        <strain evidence="1">B2</strain>
    </source>
</reference>
<evidence type="ECO:0000313" key="2">
    <source>
        <dbReference type="Proteomes" id="UP000229897"/>
    </source>
</evidence>
<dbReference type="RefSeq" id="WP_099881186.1">
    <property type="nucleotide sequence ID" value="NZ_CP024608.1"/>
</dbReference>
<keyword evidence="2" id="KW-1185">Reference proteome</keyword>
<organism evidence="1 2">
    <name type="scientific">Massilia violaceinigra</name>
    <dbReference type="NCBI Taxonomy" id="2045208"/>
    <lineage>
        <taxon>Bacteria</taxon>
        <taxon>Pseudomonadati</taxon>
        <taxon>Pseudomonadota</taxon>
        <taxon>Betaproteobacteria</taxon>
        <taxon>Burkholderiales</taxon>
        <taxon>Oxalobacteraceae</taxon>
        <taxon>Telluria group</taxon>
        <taxon>Massilia</taxon>
    </lineage>
</organism>
<gene>
    <name evidence="1" type="ORF">CR152_30125</name>
</gene>
<dbReference type="Proteomes" id="UP000229897">
    <property type="component" value="Chromosome"/>
</dbReference>
<dbReference type="KEGG" id="mass:CR152_30125"/>